<reference evidence="1 2" key="1">
    <citation type="journal article" date="2018" name="Front. Plant Sci.">
        <title>Red Clover (Trifolium pratense) and Zigzag Clover (T. medium) - A Picture of Genomic Similarities and Differences.</title>
        <authorList>
            <person name="Dluhosova J."/>
            <person name="Istvanek J."/>
            <person name="Nedelnik J."/>
            <person name="Repkova J."/>
        </authorList>
    </citation>
    <scope>NUCLEOTIDE SEQUENCE [LARGE SCALE GENOMIC DNA]</scope>
    <source>
        <strain evidence="2">cv. 10/8</strain>
        <tissue evidence="1">Leaf</tissue>
    </source>
</reference>
<evidence type="ECO:0000313" key="1">
    <source>
        <dbReference type="EMBL" id="MCI48323.1"/>
    </source>
</evidence>
<name>A0A392SHE3_9FABA</name>
<proteinExistence type="predicted"/>
<comment type="caution">
    <text evidence="1">The sequence shown here is derived from an EMBL/GenBank/DDBJ whole genome shotgun (WGS) entry which is preliminary data.</text>
</comment>
<evidence type="ECO:0000313" key="2">
    <source>
        <dbReference type="Proteomes" id="UP000265520"/>
    </source>
</evidence>
<dbReference type="AlphaFoldDB" id="A0A392SHE3"/>
<dbReference type="Proteomes" id="UP000265520">
    <property type="component" value="Unassembled WGS sequence"/>
</dbReference>
<dbReference type="EMBL" id="LXQA010385133">
    <property type="protein sequence ID" value="MCI48323.1"/>
    <property type="molecule type" value="Genomic_DNA"/>
</dbReference>
<accession>A0A392SHE3</accession>
<keyword evidence="2" id="KW-1185">Reference proteome</keyword>
<protein>
    <submittedName>
        <fullName evidence="1">Uncharacterized protein</fullName>
    </submittedName>
</protein>
<organism evidence="1 2">
    <name type="scientific">Trifolium medium</name>
    <dbReference type="NCBI Taxonomy" id="97028"/>
    <lineage>
        <taxon>Eukaryota</taxon>
        <taxon>Viridiplantae</taxon>
        <taxon>Streptophyta</taxon>
        <taxon>Embryophyta</taxon>
        <taxon>Tracheophyta</taxon>
        <taxon>Spermatophyta</taxon>
        <taxon>Magnoliopsida</taxon>
        <taxon>eudicotyledons</taxon>
        <taxon>Gunneridae</taxon>
        <taxon>Pentapetalae</taxon>
        <taxon>rosids</taxon>
        <taxon>fabids</taxon>
        <taxon>Fabales</taxon>
        <taxon>Fabaceae</taxon>
        <taxon>Papilionoideae</taxon>
        <taxon>50 kb inversion clade</taxon>
        <taxon>NPAAA clade</taxon>
        <taxon>Hologalegina</taxon>
        <taxon>IRL clade</taxon>
        <taxon>Trifolieae</taxon>
        <taxon>Trifolium</taxon>
    </lineage>
</organism>
<sequence>MLPILWQGCPCNLKTGGPRLPLKFLSNFIPEVVAALEEDLLGVVIELSHDCSIIGKLEM</sequence>